<reference evidence="2 3" key="1">
    <citation type="submission" date="2024-01" db="EMBL/GenBank/DDBJ databases">
        <title>the genome sequence of strain Microbacterium schleiferi NBRC 15075.</title>
        <authorList>
            <person name="Ding Y."/>
            <person name="Zhang G."/>
        </authorList>
    </citation>
    <scope>NUCLEOTIDE SEQUENCE [LARGE SCALE GENOMIC DNA]</scope>
    <source>
        <strain evidence="2 3">NBRC 15075</strain>
    </source>
</reference>
<gene>
    <name evidence="2" type="ORF">V2V91_03455</name>
</gene>
<feature type="transmembrane region" description="Helical" evidence="1">
    <location>
        <begin position="71"/>
        <end position="95"/>
    </location>
</feature>
<sequence length="134" mass="14260">MLVAAIVIITLALVFYSIGVWAERIQRTLKWWHAAFFAGGLAADTTGTVLMSQIAASRRADGVAAGGLDQLMAITGLAAIILMAIHLVWAVIVLIRDRANEKAVFHRFSIVVWAIWLVPYVLGAAGAMIGGSAS</sequence>
<evidence type="ECO:0000256" key="1">
    <source>
        <dbReference type="SAM" id="Phobius"/>
    </source>
</evidence>
<dbReference type="InterPro" id="IPR023813">
    <property type="entry name" value="HsmA-like"/>
</dbReference>
<comment type="caution">
    <text evidence="2">The sequence shown here is derived from an EMBL/GenBank/DDBJ whole genome shotgun (WGS) entry which is preliminary data.</text>
</comment>
<accession>A0ABU7V3D3</accession>
<protein>
    <submittedName>
        <fullName evidence="2">HsmA family protein</fullName>
    </submittedName>
</protein>
<keyword evidence="1" id="KW-1133">Transmembrane helix</keyword>
<dbReference type="RefSeq" id="WP_292709475.1">
    <property type="nucleotide sequence ID" value="NZ_BAAAUO010000005.1"/>
</dbReference>
<evidence type="ECO:0000313" key="2">
    <source>
        <dbReference type="EMBL" id="MEF2254196.1"/>
    </source>
</evidence>
<keyword evidence="1" id="KW-0472">Membrane</keyword>
<feature type="transmembrane region" description="Helical" evidence="1">
    <location>
        <begin position="107"/>
        <end position="129"/>
    </location>
</feature>
<keyword evidence="1" id="KW-0812">Transmembrane</keyword>
<dbReference type="NCBIfam" id="TIGR03987">
    <property type="entry name" value="HsmA family protein"/>
    <property type="match status" value="1"/>
</dbReference>
<organism evidence="2 3">
    <name type="scientific">Microbacterium schleiferi</name>
    <dbReference type="NCBI Taxonomy" id="69362"/>
    <lineage>
        <taxon>Bacteria</taxon>
        <taxon>Bacillati</taxon>
        <taxon>Actinomycetota</taxon>
        <taxon>Actinomycetes</taxon>
        <taxon>Micrococcales</taxon>
        <taxon>Microbacteriaceae</taxon>
        <taxon>Microbacterium</taxon>
    </lineage>
</organism>
<dbReference type="Proteomes" id="UP001351900">
    <property type="component" value="Unassembled WGS sequence"/>
</dbReference>
<name>A0ABU7V3D3_9MICO</name>
<proteinExistence type="predicted"/>
<feature type="transmembrane region" description="Helical" evidence="1">
    <location>
        <begin position="32"/>
        <end position="51"/>
    </location>
</feature>
<evidence type="ECO:0000313" key="3">
    <source>
        <dbReference type="Proteomes" id="UP001351900"/>
    </source>
</evidence>
<dbReference type="EMBL" id="JAZHOV010000002">
    <property type="protein sequence ID" value="MEF2254196.1"/>
    <property type="molecule type" value="Genomic_DNA"/>
</dbReference>
<keyword evidence="3" id="KW-1185">Reference proteome</keyword>